<feature type="compositionally biased region" description="Acidic residues" evidence="1">
    <location>
        <begin position="1620"/>
        <end position="1638"/>
    </location>
</feature>
<keyword evidence="2" id="KW-0812">Transmembrane</keyword>
<dbReference type="PROSITE" id="PS50003">
    <property type="entry name" value="PH_DOMAIN"/>
    <property type="match status" value="1"/>
</dbReference>
<dbReference type="InterPro" id="IPR011646">
    <property type="entry name" value="KAP_P-loop"/>
</dbReference>
<sequence>MNHHFSWAFRGEDGRPLRTRGEMLKKGGSRNRASFAGRKWQKRFFALDIDRTELRYYDDAAMAAQKGVVQLTPETQIQDKGPRDFQLTACKDDRGVMREGPVELRARDSDEKDEWTTSIAFSLNLVVHATTTNMQHRVDQLRLPRSITPVDDDEEMARPRTAGARASTRASMRAAMSALEEMEITCGGEGSMKWRGVAAVGTTNTLFCAPYNASTVLVIDAETKEVATIECEEVDEKKCKWTGIAAVGNTLFCAPFDASEVLVIDATTKSVSAIDCAGYSFGGKEERATRKWMGIAAVGNTLFCAPFDASSVLVIDATTMSVSTVKCGVEGDGKWSGIAAVGRTLFCAPHNASSLLVVDAKTKSVSKIECGVDGPSKWSGIAAVGDTLFCAPYDASSVLVVDTKIKSVSTIECGITTGDAKWSGIVAVGPTLYCAPYNASPVLAISSKTKTLRALDRREEEEEMFGTNWSGIAAAGETLFCAPQDASSVLVIHSRRADEIITLGLADDDETFATSFVEEEDDEAIINSAIEDKATATGAALNDNAKGGIDRFGYRSYAKGLAEMLHRAEPPVGVGIFAKWGAGKSFMISLLKKEFDPTAREHTRSHDLVQWFEKGYEDLPQAMTEKDEFYAATTALLFSVPEAPLWLATLYTAIIETFVDVFKVAWALVETLAHLFKFSRVWHVPLCASGGVVGAIASTTIVPRIMTTLASSSSSWKHTFQYLEWLQRCSELALVCVGFIIGVAISLLVLRYCERRAQKYEDWRPWAWRVELCVSCGFLGALVFSRARMLRAFDSVSWHYPKWLRGGGGSKLASVFGFGAGVVVGALIGQLVLHYRGPQKNKDTERSRLEDLEAHVPLGPYYDGETRKDKEYIFVDFNAWEYAGSNEVWTGLVANLYNKVESRIARGKRQKVHRSNYGSPDRDDAPIAPERGGGVASGTNVNFKRKWRVRTAMALLKRRYGVRGLELRVFLFVGIAVAFVAILFFEALGISNAMIKTIYAAGYQAESVAQSLSATVAAIVAFASSFTLVRQTWQDSETSRGDYFFAQAKSIDSVRTRLGFMSQVKFELNELFDFLRDFGNKTSTELVIVCYVDDLDRCLHGRNVKLLEAMQLILSVPGAPIIAFLAIDSRIVVASIEDTFGEVMRTAYVSGWEYLDKIIQIPFALPDPDPIKVKRYVDSCLDAGGAKPDEVARNLLSFLDHLQGPELRNKILSLRLRSKEGEDVLVKPLFDELRNISKSMRRTTTSLIVRRAATKLTTRTKALEEECVRLGEEGLELVGREINTVLQEHKLVLATLNDDHLGIFDDFYKWSSISAVGDALFCAPYNASSVLVIAAKTKSVSTIEFDVVEGYSKWSGIAAVGDTLFCAPFDASEVLVIDAKTKSVSTIECGSVAEDSFSWSGIAAVGDALFCAPYNASSILVIAAATKTVSTIKCGGFQDVHSKWCGIAAVGDTLFCAPYNASEVLVIDSNTKMVRTIECGGGGGGNFKWSGIAAVGDALFCAPYNASSVLVIDSRSESVSTIECGVAGRHKWSGIAAVGETLFCAPYRASSVLVIDAKTKSVLAIECGVEGYSKWRGIATVGNTLFCAPYDASSVLVFNSDNSLVARQTGDFLTSKAGDEDASDGLEEEEEEEEEEDTSREMRVKSFTLRFSSFENAALGELTQFELKKRAAHVVSSYEMDMFQLAVRHIEPNPRRLKRIVNTYQVILACVKYIRVTESHPQVVIDDPKWNEFQGKLIKWICLCECYPYRISLLILTLVDQQQIMATNAIAAKHPKKDVVFTYRLKDEEKVMHTDDDTPISTAFFEFAEHVVYSHELSAKLLRLDGDNELFAEFLTTPVRFPDGEVGDITIGDILGPQADADAGRDATWSLLSYSFNLNPALRIQLGDEVSSLVSSTSYEMRLGNQPALPPNSIRTKRSIAYDHQDGAPRKRLISGF</sequence>
<feature type="transmembrane region" description="Helical" evidence="2">
    <location>
        <begin position="967"/>
        <end position="988"/>
    </location>
</feature>
<dbReference type="Gene3D" id="2.30.29.30">
    <property type="entry name" value="Pleckstrin-homology domain (PH domain)/Phosphotyrosine-binding domain (PTB)"/>
    <property type="match status" value="1"/>
</dbReference>
<gene>
    <name evidence="4" type="ORF">CTAYLR_003312</name>
</gene>
<dbReference type="SMART" id="SM00233">
    <property type="entry name" value="PH"/>
    <property type="match status" value="1"/>
</dbReference>
<evidence type="ECO:0000313" key="5">
    <source>
        <dbReference type="Proteomes" id="UP001230188"/>
    </source>
</evidence>
<dbReference type="InterPro" id="IPR052754">
    <property type="entry name" value="NTPase_KAP_P-loop"/>
</dbReference>
<proteinExistence type="predicted"/>
<dbReference type="InterPro" id="IPR015943">
    <property type="entry name" value="WD40/YVTN_repeat-like_dom_sf"/>
</dbReference>
<dbReference type="Pfam" id="PF07693">
    <property type="entry name" value="KAP_NTPase"/>
    <property type="match status" value="1"/>
</dbReference>
<dbReference type="SUPFAM" id="SSF63825">
    <property type="entry name" value="YWTD domain"/>
    <property type="match status" value="2"/>
</dbReference>
<dbReference type="EMBL" id="JAQMWT010000315">
    <property type="protein sequence ID" value="KAJ8605434.1"/>
    <property type="molecule type" value="Genomic_DNA"/>
</dbReference>
<protein>
    <recommendedName>
        <fullName evidence="3">PH domain-containing protein</fullName>
    </recommendedName>
</protein>
<feature type="region of interest" description="Disordered" evidence="1">
    <location>
        <begin position="1615"/>
        <end position="1639"/>
    </location>
</feature>
<name>A0AAD7XN57_9STRA</name>
<feature type="transmembrane region" description="Helical" evidence="2">
    <location>
        <begin position="812"/>
        <end position="833"/>
    </location>
</feature>
<dbReference type="PANTHER" id="PTHR22674:SF6">
    <property type="entry name" value="NTPASE KAP FAMILY P-LOOP DOMAIN-CONTAINING PROTEIN 1"/>
    <property type="match status" value="1"/>
</dbReference>
<keyword evidence="2" id="KW-1133">Transmembrane helix</keyword>
<dbReference type="InterPro" id="IPR011993">
    <property type="entry name" value="PH-like_dom_sf"/>
</dbReference>
<evidence type="ECO:0000256" key="2">
    <source>
        <dbReference type="SAM" id="Phobius"/>
    </source>
</evidence>
<keyword evidence="2" id="KW-0472">Membrane</keyword>
<feature type="transmembrane region" description="Helical" evidence="2">
    <location>
        <begin position="766"/>
        <end position="784"/>
    </location>
</feature>
<feature type="transmembrane region" description="Helical" evidence="2">
    <location>
        <begin position="681"/>
        <end position="706"/>
    </location>
</feature>
<evidence type="ECO:0000313" key="4">
    <source>
        <dbReference type="EMBL" id="KAJ8605434.1"/>
    </source>
</evidence>
<feature type="transmembrane region" description="Helical" evidence="2">
    <location>
        <begin position="645"/>
        <end position="669"/>
    </location>
</feature>
<organism evidence="4 5">
    <name type="scientific">Chrysophaeum taylorii</name>
    <dbReference type="NCBI Taxonomy" id="2483200"/>
    <lineage>
        <taxon>Eukaryota</taxon>
        <taxon>Sar</taxon>
        <taxon>Stramenopiles</taxon>
        <taxon>Ochrophyta</taxon>
        <taxon>Pelagophyceae</taxon>
        <taxon>Pelagomonadales</taxon>
        <taxon>Pelagomonadaceae</taxon>
        <taxon>Chrysophaeum</taxon>
    </lineage>
</organism>
<feature type="domain" description="PH" evidence="3">
    <location>
        <begin position="16"/>
        <end position="124"/>
    </location>
</feature>
<dbReference type="SUPFAM" id="SSF50729">
    <property type="entry name" value="PH domain-like"/>
    <property type="match status" value="1"/>
</dbReference>
<reference evidence="4" key="1">
    <citation type="submission" date="2023-01" db="EMBL/GenBank/DDBJ databases">
        <title>Metagenome sequencing of chrysophaentin producing Chrysophaeum taylorii.</title>
        <authorList>
            <person name="Davison J."/>
            <person name="Bewley C."/>
        </authorList>
    </citation>
    <scope>NUCLEOTIDE SEQUENCE</scope>
    <source>
        <strain evidence="4">NIES-1699</strain>
    </source>
</reference>
<accession>A0AAD7XN57</accession>
<feature type="region of interest" description="Disordered" evidence="1">
    <location>
        <begin position="911"/>
        <end position="931"/>
    </location>
</feature>
<dbReference type="Proteomes" id="UP001230188">
    <property type="component" value="Unassembled WGS sequence"/>
</dbReference>
<feature type="transmembrane region" description="Helical" evidence="2">
    <location>
        <begin position="732"/>
        <end position="754"/>
    </location>
</feature>
<comment type="caution">
    <text evidence="4">The sequence shown here is derived from an EMBL/GenBank/DDBJ whole genome shotgun (WGS) entry which is preliminary data.</text>
</comment>
<dbReference type="Gene3D" id="2.130.10.10">
    <property type="entry name" value="YVTN repeat-like/Quinoprotein amine dehydrogenase"/>
    <property type="match status" value="3"/>
</dbReference>
<evidence type="ECO:0000256" key="1">
    <source>
        <dbReference type="SAM" id="MobiDB-lite"/>
    </source>
</evidence>
<dbReference type="PANTHER" id="PTHR22674">
    <property type="entry name" value="NTPASE, KAP FAMILY P-LOOP DOMAIN-CONTAINING 1"/>
    <property type="match status" value="1"/>
</dbReference>
<dbReference type="InterPro" id="IPR001849">
    <property type="entry name" value="PH_domain"/>
</dbReference>
<keyword evidence="5" id="KW-1185">Reference proteome</keyword>
<evidence type="ECO:0000259" key="3">
    <source>
        <dbReference type="PROSITE" id="PS50003"/>
    </source>
</evidence>